<keyword evidence="5" id="KW-1185">Reference proteome</keyword>
<dbReference type="InterPro" id="IPR038717">
    <property type="entry name" value="Tc1-like_DDE_dom"/>
</dbReference>
<dbReference type="EMBL" id="JASPKY010000434">
    <property type="protein sequence ID" value="KAK9700582.1"/>
    <property type="molecule type" value="Genomic_DNA"/>
</dbReference>
<keyword evidence="4" id="KW-0238">DNA-binding</keyword>
<dbReference type="Gene3D" id="1.10.10.60">
    <property type="entry name" value="Homeodomain-like"/>
    <property type="match status" value="1"/>
</dbReference>
<proteinExistence type="predicted"/>
<reference evidence="4 5" key="1">
    <citation type="journal article" date="2024" name="BMC Genomics">
        <title>De novo assembly and annotation of Popillia japonica's genome with initial clues to its potential as an invasive pest.</title>
        <authorList>
            <person name="Cucini C."/>
            <person name="Boschi S."/>
            <person name="Funari R."/>
            <person name="Cardaioli E."/>
            <person name="Iannotti N."/>
            <person name="Marturano G."/>
            <person name="Paoli F."/>
            <person name="Bruttini M."/>
            <person name="Carapelli A."/>
            <person name="Frati F."/>
            <person name="Nardi F."/>
        </authorList>
    </citation>
    <scope>NUCLEOTIDE SEQUENCE [LARGE SCALE GENOMIC DNA]</scope>
    <source>
        <strain evidence="4">DMR45628</strain>
    </source>
</reference>
<evidence type="ECO:0000313" key="5">
    <source>
        <dbReference type="Proteomes" id="UP001458880"/>
    </source>
</evidence>
<sequence length="254" mass="28753">MALVCGALLFIDMSTKKRQQWEERDMQQALSNVQNNNMGFKLTAKTFSVPKTTLRRRFASSVESEIADHIIDMETRFFGLTRRLTTPESTSLARAQAFNKPNICAYFTATKTLDKHNFLPENIYNMDESGLTTVQKKSQKIYTAKGRKQIGALSSAERGQHVAVVCAMNAIAFPPTKDERQTHERCITREHTFRPRKRYTKASKDNKVLLLLDGHGSHKGLDALEFAKENGIIIFCFPTHCSHHVQPSAASYIL</sequence>
<dbReference type="Pfam" id="PF13358">
    <property type="entry name" value="DDE_3"/>
    <property type="match status" value="1"/>
</dbReference>
<accession>A0AAW1JDA5</accession>
<feature type="domain" description="Tc1-like transposase DDE" evidence="3">
    <location>
        <begin position="123"/>
        <end position="243"/>
    </location>
</feature>
<dbReference type="SUPFAM" id="SSF46689">
    <property type="entry name" value="Homeodomain-like"/>
    <property type="match status" value="1"/>
</dbReference>
<dbReference type="GO" id="GO:0003677">
    <property type="term" value="F:DNA binding"/>
    <property type="evidence" value="ECO:0007669"/>
    <property type="project" value="UniProtKB-KW"/>
</dbReference>
<evidence type="ECO:0000259" key="3">
    <source>
        <dbReference type="Pfam" id="PF13358"/>
    </source>
</evidence>
<dbReference type="InterPro" id="IPR007889">
    <property type="entry name" value="HTH_Psq"/>
</dbReference>
<dbReference type="AlphaFoldDB" id="A0AAW1JDA5"/>
<gene>
    <name evidence="4" type="ORF">QE152_g31141</name>
</gene>
<evidence type="ECO:0000256" key="1">
    <source>
        <dbReference type="ARBA" id="ARBA00004123"/>
    </source>
</evidence>
<organism evidence="4 5">
    <name type="scientific">Popillia japonica</name>
    <name type="common">Japanese beetle</name>
    <dbReference type="NCBI Taxonomy" id="7064"/>
    <lineage>
        <taxon>Eukaryota</taxon>
        <taxon>Metazoa</taxon>
        <taxon>Ecdysozoa</taxon>
        <taxon>Arthropoda</taxon>
        <taxon>Hexapoda</taxon>
        <taxon>Insecta</taxon>
        <taxon>Pterygota</taxon>
        <taxon>Neoptera</taxon>
        <taxon>Endopterygota</taxon>
        <taxon>Coleoptera</taxon>
        <taxon>Polyphaga</taxon>
        <taxon>Scarabaeiformia</taxon>
        <taxon>Scarabaeidae</taxon>
        <taxon>Rutelinae</taxon>
        <taxon>Popillia</taxon>
    </lineage>
</organism>
<dbReference type="Proteomes" id="UP001458880">
    <property type="component" value="Unassembled WGS sequence"/>
</dbReference>
<dbReference type="PANTHER" id="PTHR19303">
    <property type="entry name" value="TRANSPOSON"/>
    <property type="match status" value="1"/>
</dbReference>
<dbReference type="InterPro" id="IPR009057">
    <property type="entry name" value="Homeodomain-like_sf"/>
</dbReference>
<dbReference type="GO" id="GO:0005634">
    <property type="term" value="C:nucleus"/>
    <property type="evidence" value="ECO:0007669"/>
    <property type="project" value="UniProtKB-SubCell"/>
</dbReference>
<comment type="subcellular location">
    <subcellularLocation>
        <location evidence="1">Nucleus</location>
    </subcellularLocation>
</comment>
<comment type="caution">
    <text evidence="4">The sequence shown here is derived from an EMBL/GenBank/DDBJ whole genome shotgun (WGS) entry which is preliminary data.</text>
</comment>
<evidence type="ECO:0000313" key="4">
    <source>
        <dbReference type="EMBL" id="KAK9700582.1"/>
    </source>
</evidence>
<dbReference type="Pfam" id="PF05225">
    <property type="entry name" value="HTH_psq"/>
    <property type="match status" value="1"/>
</dbReference>
<dbReference type="InterPro" id="IPR050863">
    <property type="entry name" value="CenT-Element_Derived"/>
</dbReference>
<dbReference type="PANTHER" id="PTHR19303:SF74">
    <property type="entry name" value="POGO TRANSPOSABLE ELEMENT WITH KRAB DOMAIN"/>
    <property type="match status" value="1"/>
</dbReference>
<feature type="domain" description="HTH psq-type" evidence="2">
    <location>
        <begin position="25"/>
        <end position="59"/>
    </location>
</feature>
<protein>
    <submittedName>
        <fullName evidence="4">CENP-B N-terminal DNA-binding domain</fullName>
    </submittedName>
</protein>
<name>A0AAW1JDA5_POPJA</name>
<evidence type="ECO:0000259" key="2">
    <source>
        <dbReference type="Pfam" id="PF05225"/>
    </source>
</evidence>